<protein>
    <submittedName>
        <fullName evidence="2">Uncharacterized protein</fullName>
    </submittedName>
</protein>
<gene>
    <name evidence="2" type="ORF">PG991_009491</name>
</gene>
<organism evidence="2 3">
    <name type="scientific">Apiospora marii</name>
    <dbReference type="NCBI Taxonomy" id="335849"/>
    <lineage>
        <taxon>Eukaryota</taxon>
        <taxon>Fungi</taxon>
        <taxon>Dikarya</taxon>
        <taxon>Ascomycota</taxon>
        <taxon>Pezizomycotina</taxon>
        <taxon>Sordariomycetes</taxon>
        <taxon>Xylariomycetidae</taxon>
        <taxon>Amphisphaeriales</taxon>
        <taxon>Apiosporaceae</taxon>
        <taxon>Apiospora</taxon>
    </lineage>
</organism>
<dbReference type="EMBL" id="JAQQWI010000014">
    <property type="protein sequence ID" value="KAK8013220.1"/>
    <property type="molecule type" value="Genomic_DNA"/>
</dbReference>
<dbReference type="Proteomes" id="UP001396898">
    <property type="component" value="Unassembled WGS sequence"/>
</dbReference>
<feature type="region of interest" description="Disordered" evidence="1">
    <location>
        <begin position="306"/>
        <end position="356"/>
    </location>
</feature>
<feature type="compositionally biased region" description="Low complexity" evidence="1">
    <location>
        <begin position="306"/>
        <end position="317"/>
    </location>
</feature>
<accession>A0ABR1RK65</accession>
<name>A0ABR1RK65_9PEZI</name>
<evidence type="ECO:0000313" key="3">
    <source>
        <dbReference type="Proteomes" id="UP001396898"/>
    </source>
</evidence>
<keyword evidence="3" id="KW-1185">Reference proteome</keyword>
<sequence length="381" mass="43346">MSQQTQSPFFAELPPGLRNKIYYQYALDYCSKDDNDTGKGPDSLLLVCRRLRNEAGAVMSRYAAQAYYQVRHNPFTLTNVESTVGKPENVRTLVVHLDCESPSRSNFLKKWRQSFFALAREINKLPESSMTNIRYVQIHFHPAPNDEICQGNLLNFMQVLEHPTLELIHIVGVPEDIKEGDAEEIRREEERERELLINFCRVASLLQGVTISPVEKPKKEELLVEMKRYPTFNSMQADADRLTATSGKLPPATTSWFMDTVDLTGRSWGFHLVRDRAEYLRWEACYLAELELRERQAAIEAEDFASDAATVRSSSSDSRPESPRVMEAADDGVSTADDGISNNTANNGASDNSSTLAFYSYNDEELEFSYENEDDDEDIYN</sequence>
<feature type="compositionally biased region" description="Polar residues" evidence="1">
    <location>
        <begin position="340"/>
        <end position="356"/>
    </location>
</feature>
<reference evidence="2 3" key="1">
    <citation type="submission" date="2023-01" db="EMBL/GenBank/DDBJ databases">
        <title>Analysis of 21 Apiospora genomes using comparative genomics revels a genus with tremendous synthesis potential of carbohydrate active enzymes and secondary metabolites.</title>
        <authorList>
            <person name="Sorensen T."/>
        </authorList>
    </citation>
    <scope>NUCLEOTIDE SEQUENCE [LARGE SCALE GENOMIC DNA]</scope>
    <source>
        <strain evidence="2 3">CBS 20057</strain>
    </source>
</reference>
<proteinExistence type="predicted"/>
<evidence type="ECO:0000256" key="1">
    <source>
        <dbReference type="SAM" id="MobiDB-lite"/>
    </source>
</evidence>
<evidence type="ECO:0000313" key="2">
    <source>
        <dbReference type="EMBL" id="KAK8013220.1"/>
    </source>
</evidence>
<comment type="caution">
    <text evidence="2">The sequence shown here is derived from an EMBL/GenBank/DDBJ whole genome shotgun (WGS) entry which is preliminary data.</text>
</comment>